<proteinExistence type="predicted"/>
<evidence type="ECO:0000313" key="2">
    <source>
        <dbReference type="Proteomes" id="UP000177215"/>
    </source>
</evidence>
<protein>
    <recommendedName>
        <fullName evidence="3">Peptidase S1 domain-containing protein</fullName>
    </recommendedName>
</protein>
<dbReference type="SUPFAM" id="SSF50494">
    <property type="entry name" value="Trypsin-like serine proteases"/>
    <property type="match status" value="1"/>
</dbReference>
<organism evidence="1 2">
    <name type="scientific">Candidatus Kaiserbacteria bacterium RIFCSPLOWO2_01_FULL_54_24</name>
    <dbReference type="NCBI Taxonomy" id="1798515"/>
    <lineage>
        <taxon>Bacteria</taxon>
        <taxon>Candidatus Kaiseribacteriota</taxon>
    </lineage>
</organism>
<dbReference type="AlphaFoldDB" id="A0A1F6EVX9"/>
<gene>
    <name evidence="1" type="ORF">A3B35_03300</name>
</gene>
<name>A0A1F6EVX9_9BACT</name>
<evidence type="ECO:0008006" key="3">
    <source>
        <dbReference type="Google" id="ProtNLM"/>
    </source>
</evidence>
<comment type="caution">
    <text evidence="1">The sequence shown here is derived from an EMBL/GenBank/DDBJ whole genome shotgun (WGS) entry which is preliminary data.</text>
</comment>
<sequence>MKEKSGEITRRDVFKPEKVISALPATSVHDIRQKQELDERKVEWLENGGIAKFRNLVQSPEGQQILDSGTDKEIANLVFKIPLAVTPEMLENTPFDLEQGFPVYPGLQLVGRDGSFSGLRRAENSSVAWNEFGNGCAVSTNTLLTASHIARGLDASVIGKEKMSQDLDIAFIDASSSLSHRPRANEVVHISDDIKNSDLSGRTMVVTGIHFQGENLIGNRKLWVYPSFPVTPRLLNFFFQHEVQKKTFSQRIPKGLFSKSFAMVIPPGEARENFLFSAKAAGMSGAPVFGTFEEKENTISYKLAGIIFGGLAARVGIQEFDVAFFHGIDEIREAMPDEVKKTLASE</sequence>
<reference evidence="1 2" key="1">
    <citation type="journal article" date="2016" name="Nat. Commun.">
        <title>Thousands of microbial genomes shed light on interconnected biogeochemical processes in an aquifer system.</title>
        <authorList>
            <person name="Anantharaman K."/>
            <person name="Brown C.T."/>
            <person name="Hug L.A."/>
            <person name="Sharon I."/>
            <person name="Castelle C.J."/>
            <person name="Probst A.J."/>
            <person name="Thomas B.C."/>
            <person name="Singh A."/>
            <person name="Wilkins M.J."/>
            <person name="Karaoz U."/>
            <person name="Brodie E.L."/>
            <person name="Williams K.H."/>
            <person name="Hubbard S.S."/>
            <person name="Banfield J.F."/>
        </authorList>
    </citation>
    <scope>NUCLEOTIDE SEQUENCE [LARGE SCALE GENOMIC DNA]</scope>
</reference>
<dbReference type="InterPro" id="IPR009003">
    <property type="entry name" value="Peptidase_S1_PA"/>
</dbReference>
<dbReference type="EMBL" id="MFMC01000007">
    <property type="protein sequence ID" value="OGG77787.1"/>
    <property type="molecule type" value="Genomic_DNA"/>
</dbReference>
<accession>A0A1F6EVX9</accession>
<evidence type="ECO:0000313" key="1">
    <source>
        <dbReference type="EMBL" id="OGG77787.1"/>
    </source>
</evidence>
<dbReference type="Proteomes" id="UP000177215">
    <property type="component" value="Unassembled WGS sequence"/>
</dbReference>
<dbReference type="STRING" id="1798515.A3B35_03300"/>